<dbReference type="Gene3D" id="1.10.3720.10">
    <property type="entry name" value="MetI-like"/>
    <property type="match status" value="1"/>
</dbReference>
<feature type="transmembrane region" description="Helical" evidence="7">
    <location>
        <begin position="259"/>
        <end position="284"/>
    </location>
</feature>
<dbReference type="InterPro" id="IPR000515">
    <property type="entry name" value="MetI-like"/>
</dbReference>
<organism evidence="9 10">
    <name type="scientific">Vallitalea guaymasensis</name>
    <dbReference type="NCBI Taxonomy" id="1185412"/>
    <lineage>
        <taxon>Bacteria</taxon>
        <taxon>Bacillati</taxon>
        <taxon>Bacillota</taxon>
        <taxon>Clostridia</taxon>
        <taxon>Lachnospirales</taxon>
        <taxon>Vallitaleaceae</taxon>
        <taxon>Vallitalea</taxon>
    </lineage>
</organism>
<evidence type="ECO:0000256" key="4">
    <source>
        <dbReference type="ARBA" id="ARBA00022692"/>
    </source>
</evidence>
<evidence type="ECO:0000256" key="2">
    <source>
        <dbReference type="ARBA" id="ARBA00022448"/>
    </source>
</evidence>
<keyword evidence="6 7" id="KW-0472">Membrane</keyword>
<evidence type="ECO:0000256" key="1">
    <source>
        <dbReference type="ARBA" id="ARBA00004651"/>
    </source>
</evidence>
<dbReference type="SUPFAM" id="SSF161098">
    <property type="entry name" value="MetI-like"/>
    <property type="match status" value="1"/>
</dbReference>
<sequence length="293" mass="33179">MKQNWPLYIMLIPAGILLLIFSYYPMYGVSIAFQDYQPVNGFFGSPFVGLKWFKYVFEMPDFKEILSNTLIMAIGKILIGTLFSIVFALLLNEIKNRRYKKTVQTIVYLPYFLSWVIIGGIFVDLLSADGLINQVINLFGHESIMFLGDNRYFRGTMILTDVWKSFGYGAIIYLAAMTGIDPQLYESARMDGANRLKQALHITLPGILPTIILLATLSIGNILNAGFDQILIMYNEVVYETGDIIDTFVYRVGLESAQFSLSTAVGLFKSVVSFIMIGISYTLAYKFADYRIF</sequence>
<dbReference type="InterPro" id="IPR050809">
    <property type="entry name" value="UgpAE/MalFG_permease"/>
</dbReference>
<comment type="subcellular location">
    <subcellularLocation>
        <location evidence="1 7">Cell membrane</location>
        <topology evidence="1 7">Multi-pass membrane protein</topology>
    </subcellularLocation>
</comment>
<dbReference type="PANTHER" id="PTHR43227:SF11">
    <property type="entry name" value="BLL4140 PROTEIN"/>
    <property type="match status" value="1"/>
</dbReference>
<evidence type="ECO:0000256" key="3">
    <source>
        <dbReference type="ARBA" id="ARBA00022475"/>
    </source>
</evidence>
<dbReference type="Proteomes" id="UP000677305">
    <property type="component" value="Chromosome"/>
</dbReference>
<feature type="domain" description="ABC transmembrane type-1" evidence="8">
    <location>
        <begin position="66"/>
        <end position="280"/>
    </location>
</feature>
<name>A0A8J8MFN0_9FIRM</name>
<dbReference type="PANTHER" id="PTHR43227">
    <property type="entry name" value="BLL4140 PROTEIN"/>
    <property type="match status" value="1"/>
</dbReference>
<feature type="transmembrane region" description="Helical" evidence="7">
    <location>
        <begin position="70"/>
        <end position="91"/>
    </location>
</feature>
<accession>A0A8J8MFN0</accession>
<keyword evidence="3" id="KW-1003">Cell membrane</keyword>
<dbReference type="EMBL" id="CP058561">
    <property type="protein sequence ID" value="QUH31969.1"/>
    <property type="molecule type" value="Genomic_DNA"/>
</dbReference>
<dbReference type="InterPro" id="IPR035906">
    <property type="entry name" value="MetI-like_sf"/>
</dbReference>
<dbReference type="GO" id="GO:0005886">
    <property type="term" value="C:plasma membrane"/>
    <property type="evidence" value="ECO:0007669"/>
    <property type="project" value="UniProtKB-SubCell"/>
</dbReference>
<feature type="transmembrane region" description="Helical" evidence="7">
    <location>
        <begin position="206"/>
        <end position="227"/>
    </location>
</feature>
<feature type="transmembrane region" description="Helical" evidence="7">
    <location>
        <begin position="7"/>
        <end position="26"/>
    </location>
</feature>
<evidence type="ECO:0000259" key="8">
    <source>
        <dbReference type="PROSITE" id="PS50928"/>
    </source>
</evidence>
<dbReference type="Pfam" id="PF00528">
    <property type="entry name" value="BPD_transp_1"/>
    <property type="match status" value="1"/>
</dbReference>
<proteinExistence type="inferred from homology"/>
<evidence type="ECO:0000313" key="10">
    <source>
        <dbReference type="Proteomes" id="UP000677305"/>
    </source>
</evidence>
<keyword evidence="4 7" id="KW-0812">Transmembrane</keyword>
<evidence type="ECO:0000256" key="5">
    <source>
        <dbReference type="ARBA" id="ARBA00022989"/>
    </source>
</evidence>
<comment type="similarity">
    <text evidence="7">Belongs to the binding-protein-dependent transport system permease family.</text>
</comment>
<dbReference type="KEGG" id="vgu:HYG85_08845"/>
<keyword evidence="2 7" id="KW-0813">Transport</keyword>
<evidence type="ECO:0000256" key="6">
    <source>
        <dbReference type="ARBA" id="ARBA00023136"/>
    </source>
</evidence>
<dbReference type="AlphaFoldDB" id="A0A8J8MFN0"/>
<dbReference type="PROSITE" id="PS50928">
    <property type="entry name" value="ABC_TM1"/>
    <property type="match status" value="1"/>
</dbReference>
<protein>
    <submittedName>
        <fullName evidence="9">Sugar ABC transporter permease</fullName>
    </submittedName>
</protein>
<evidence type="ECO:0000313" key="9">
    <source>
        <dbReference type="EMBL" id="QUH31969.1"/>
    </source>
</evidence>
<dbReference type="GO" id="GO:0055085">
    <property type="term" value="P:transmembrane transport"/>
    <property type="evidence" value="ECO:0007669"/>
    <property type="project" value="InterPro"/>
</dbReference>
<reference evidence="9 10" key="1">
    <citation type="submission" date="2020-07" db="EMBL/GenBank/DDBJ databases">
        <title>Vallitalea guaymasensis genome.</title>
        <authorList>
            <person name="Postec A."/>
        </authorList>
    </citation>
    <scope>NUCLEOTIDE SEQUENCE [LARGE SCALE GENOMIC DNA]</scope>
    <source>
        <strain evidence="9 10">Ra1766G1</strain>
    </source>
</reference>
<feature type="transmembrane region" description="Helical" evidence="7">
    <location>
        <begin position="103"/>
        <end position="123"/>
    </location>
</feature>
<keyword evidence="10" id="KW-1185">Reference proteome</keyword>
<dbReference type="CDD" id="cd06261">
    <property type="entry name" value="TM_PBP2"/>
    <property type="match status" value="1"/>
</dbReference>
<keyword evidence="5 7" id="KW-1133">Transmembrane helix</keyword>
<evidence type="ECO:0000256" key="7">
    <source>
        <dbReference type="RuleBase" id="RU363032"/>
    </source>
</evidence>
<feature type="transmembrane region" description="Helical" evidence="7">
    <location>
        <begin position="166"/>
        <end position="185"/>
    </location>
</feature>
<gene>
    <name evidence="9" type="ORF">HYG85_08845</name>
</gene>